<proteinExistence type="predicted"/>
<protein>
    <submittedName>
        <fullName evidence="1">Uncharacterized protein</fullName>
    </submittedName>
</protein>
<reference evidence="1 2" key="2">
    <citation type="submission" date="2008-10" db="EMBL/GenBank/DDBJ databases">
        <authorList>
            <person name="Fulton L."/>
            <person name="Clifton S."/>
            <person name="Fulton B."/>
            <person name="Xu J."/>
            <person name="Minx P."/>
            <person name="Pepin K.H."/>
            <person name="Johnson M."/>
            <person name="Bhonagiri V."/>
            <person name="Nash W.E."/>
            <person name="Mardis E.R."/>
            <person name="Wilson R.K."/>
        </authorList>
    </citation>
    <scope>NUCLEOTIDE SEQUENCE [LARGE SCALE GENOMIC DNA]</scope>
    <source>
        <strain evidence="1 2">ATCC 29098</strain>
    </source>
</reference>
<name>B6WPS8_9BACT</name>
<dbReference type="HOGENOM" id="CLU_2933879_0_0_7"/>
<reference evidence="1 2" key="1">
    <citation type="submission" date="2008-10" db="EMBL/GenBank/DDBJ databases">
        <title>Draft genome sequence of Desulvovibrio piger (ATCC 29098).</title>
        <authorList>
            <person name="Sudarsanam P."/>
            <person name="Ley R."/>
            <person name="Guruge J."/>
            <person name="Turnbaugh P.J."/>
            <person name="Mahowald M."/>
            <person name="Liep D."/>
            <person name="Gordon J."/>
        </authorList>
    </citation>
    <scope>NUCLEOTIDE SEQUENCE [LARGE SCALE GENOMIC DNA]</scope>
    <source>
        <strain evidence="1 2">ATCC 29098</strain>
    </source>
</reference>
<dbReference type="Proteomes" id="UP000003676">
    <property type="component" value="Unassembled WGS sequence"/>
</dbReference>
<accession>B6WPS8</accession>
<comment type="caution">
    <text evidence="1">The sequence shown here is derived from an EMBL/GenBank/DDBJ whole genome shotgun (WGS) entry which is preliminary data.</text>
</comment>
<dbReference type="AlphaFoldDB" id="B6WPS8"/>
<evidence type="ECO:0000313" key="1">
    <source>
        <dbReference type="EMBL" id="EEB35039.1"/>
    </source>
</evidence>
<sequence length="60" mass="6679">MRPTGPRSSSFHCPRKKSFILPCCPSLSGWSQQIRPQGIFFFSNGLKDATQAQRVALTPL</sequence>
<evidence type="ECO:0000313" key="2">
    <source>
        <dbReference type="Proteomes" id="UP000003676"/>
    </source>
</evidence>
<organism evidence="1 2">
    <name type="scientific">Desulfovibrio piger ATCC 29098</name>
    <dbReference type="NCBI Taxonomy" id="411464"/>
    <lineage>
        <taxon>Bacteria</taxon>
        <taxon>Pseudomonadati</taxon>
        <taxon>Thermodesulfobacteriota</taxon>
        <taxon>Desulfovibrionia</taxon>
        <taxon>Desulfovibrionales</taxon>
        <taxon>Desulfovibrionaceae</taxon>
        <taxon>Desulfovibrio</taxon>
    </lineage>
</organism>
<dbReference type="EMBL" id="ABXU01000001">
    <property type="protein sequence ID" value="EEB35039.1"/>
    <property type="molecule type" value="Genomic_DNA"/>
</dbReference>
<gene>
    <name evidence="1" type="ORF">DESPIG_00043</name>
</gene>